<organism evidence="1 2">
    <name type="scientific">Niallia circulans</name>
    <name type="common">Bacillus circulans</name>
    <dbReference type="NCBI Taxonomy" id="1397"/>
    <lineage>
        <taxon>Bacteria</taxon>
        <taxon>Bacillati</taxon>
        <taxon>Bacillota</taxon>
        <taxon>Bacilli</taxon>
        <taxon>Bacillales</taxon>
        <taxon>Bacillaceae</taxon>
        <taxon>Niallia</taxon>
    </lineage>
</organism>
<dbReference type="AlphaFoldDB" id="A0A553SRH7"/>
<comment type="caution">
    <text evidence="1">The sequence shown here is derived from an EMBL/GenBank/DDBJ whole genome shotgun (WGS) entry which is preliminary data.</text>
</comment>
<sequence length="92" mass="10862">MASKIYLFSYDTENAVTKASIEAIMDDLYDVLNIFNKTIYLIKTEDDLSILDKYIQTYLKNNDKYILVEITEQPINHRNLDAADLNYWLFNI</sequence>
<evidence type="ECO:0000313" key="1">
    <source>
        <dbReference type="EMBL" id="TRZ39594.1"/>
    </source>
</evidence>
<dbReference type="Proteomes" id="UP000319837">
    <property type="component" value="Unassembled WGS sequence"/>
</dbReference>
<name>A0A553SRH7_NIACI</name>
<protein>
    <submittedName>
        <fullName evidence="1">Uncharacterized protein</fullName>
    </submittedName>
</protein>
<proteinExistence type="predicted"/>
<dbReference type="RefSeq" id="WP_185763030.1">
    <property type="nucleotide sequence ID" value="NZ_RIBP01000001.1"/>
</dbReference>
<evidence type="ECO:0000313" key="2">
    <source>
        <dbReference type="Proteomes" id="UP000319837"/>
    </source>
</evidence>
<gene>
    <name evidence="1" type="ORF">CEQ21_01085</name>
</gene>
<accession>A0A553SRH7</accession>
<reference evidence="2" key="1">
    <citation type="submission" date="2018-10" db="EMBL/GenBank/DDBJ databases">
        <title>FDA dAtabase for Regulatory Grade micrObial Sequences (FDA-ARGOS): Supporting development and validation of Infectious Disease Dx tests.</title>
        <authorList>
            <person name="Minogue T."/>
            <person name="Wolcott M."/>
            <person name="Wasieloski L."/>
            <person name="Aguilar W."/>
            <person name="Moore D."/>
            <person name="Tallon L."/>
            <person name="Sadzewicz L."/>
            <person name="Sengamalay N."/>
            <person name="Ott S."/>
            <person name="Godinez A."/>
            <person name="Nagaraj S."/>
            <person name="Vavikolanu K."/>
            <person name="Vyas G."/>
            <person name="Nadendla S."/>
            <person name="George J."/>
            <person name="Sichtig H."/>
        </authorList>
    </citation>
    <scope>NUCLEOTIDE SEQUENCE [LARGE SCALE GENOMIC DNA]</scope>
    <source>
        <strain evidence="2">FDAARGOS_343</strain>
    </source>
</reference>
<dbReference type="EMBL" id="RIBP01000001">
    <property type="protein sequence ID" value="TRZ39594.1"/>
    <property type="molecule type" value="Genomic_DNA"/>
</dbReference>